<feature type="compositionally biased region" description="Basic and acidic residues" evidence="1">
    <location>
        <begin position="1"/>
        <end position="11"/>
    </location>
</feature>
<protein>
    <submittedName>
        <fullName evidence="2">Uncharacterized protein</fullName>
    </submittedName>
</protein>
<accession>A0A3B0JDV6</accession>
<sequence length="35" mass="3828">MKPQTLEEKVGTDGPSADSDFGSSPKNLFMISRKE</sequence>
<organism evidence="2">
    <name type="scientific">Wolbachia endosymbiont of Aleurodicus dispersus</name>
    <dbReference type="NCBI Taxonomy" id="1288877"/>
    <lineage>
        <taxon>Bacteria</taxon>
        <taxon>Pseudomonadati</taxon>
        <taxon>Pseudomonadota</taxon>
        <taxon>Alphaproteobacteria</taxon>
        <taxon>Rickettsiales</taxon>
        <taxon>Anaplasmataceae</taxon>
        <taxon>Wolbachieae</taxon>
        <taxon>Wolbachia</taxon>
    </lineage>
</organism>
<feature type="region of interest" description="Disordered" evidence="1">
    <location>
        <begin position="1"/>
        <end position="35"/>
    </location>
</feature>
<proteinExistence type="predicted"/>
<gene>
    <name evidence="2" type="ORF">WBAD_0236</name>
</gene>
<name>A0A3B0JDV6_9RICK</name>
<evidence type="ECO:0000256" key="1">
    <source>
        <dbReference type="SAM" id="MobiDB-lite"/>
    </source>
</evidence>
<dbReference type="EMBL" id="OUNE01000050">
    <property type="protein sequence ID" value="SPP32844.1"/>
    <property type="molecule type" value="Genomic_DNA"/>
</dbReference>
<reference evidence="2" key="1">
    <citation type="submission" date="2018-04" db="EMBL/GenBank/DDBJ databases">
        <authorList>
            <person name="Go L.Y."/>
            <person name="Mitchell J.A."/>
        </authorList>
    </citation>
    <scope>NUCLEOTIDE SEQUENCE</scope>
    <source>
        <strain evidence="2">WBAD</strain>
    </source>
</reference>
<evidence type="ECO:0000313" key="2">
    <source>
        <dbReference type="EMBL" id="SPP32844.1"/>
    </source>
</evidence>
<dbReference type="AlphaFoldDB" id="A0A3B0JDV6"/>